<reference evidence="2" key="2">
    <citation type="submission" date="2017-11" db="EMBL/GenBank/DDBJ databases">
        <title>Coralsnake Venomics: Analyses of Venom Gland Transcriptomes and Proteomes of Six Brazilian Taxa.</title>
        <authorList>
            <person name="Aird S.D."/>
            <person name="Jorge da Silva N."/>
            <person name="Qiu L."/>
            <person name="Villar-Briones A."/>
            <person name="Aparecida-Saddi V."/>
            <person name="Campos-Telles M.P."/>
            <person name="Grau M."/>
            <person name="Mikheyev A.S."/>
        </authorList>
    </citation>
    <scope>NUCLEOTIDE SEQUENCE</scope>
    <source>
        <tissue evidence="2">Venom_gland</tissue>
    </source>
</reference>
<protein>
    <recommendedName>
        <fullName evidence="1">L1 transposable element RRM domain-containing protein</fullName>
    </recommendedName>
</protein>
<dbReference type="EMBL" id="IACJ01094128">
    <property type="protein sequence ID" value="LAA53043.1"/>
    <property type="molecule type" value="Transcribed_RNA"/>
</dbReference>
<sequence>MERADFYLRVQNIEEEKGENLKEIMTEILAEPLEMTKEKVMGGMDEIYLIFTRYAMRNKLPREVHVRFTKKTIRTEILQKARDDLLKYKGKNHYSLETNTKKSERFKKRISILDKNIN</sequence>
<dbReference type="Pfam" id="PF02994">
    <property type="entry name" value="Transposase_22"/>
    <property type="match status" value="1"/>
</dbReference>
<dbReference type="AlphaFoldDB" id="A0A2D4FZY8"/>
<organism evidence="2">
    <name type="scientific">Micrurus corallinus</name>
    <name type="common">Brazilian coral snake</name>
    <dbReference type="NCBI Taxonomy" id="54390"/>
    <lineage>
        <taxon>Eukaryota</taxon>
        <taxon>Metazoa</taxon>
        <taxon>Chordata</taxon>
        <taxon>Craniata</taxon>
        <taxon>Vertebrata</taxon>
        <taxon>Euteleostomi</taxon>
        <taxon>Lepidosauria</taxon>
        <taxon>Squamata</taxon>
        <taxon>Bifurcata</taxon>
        <taxon>Unidentata</taxon>
        <taxon>Episquamata</taxon>
        <taxon>Toxicofera</taxon>
        <taxon>Serpentes</taxon>
        <taxon>Colubroidea</taxon>
        <taxon>Elapidae</taxon>
        <taxon>Elapinae</taxon>
        <taxon>Micrurus</taxon>
    </lineage>
</organism>
<evidence type="ECO:0000313" key="2">
    <source>
        <dbReference type="EMBL" id="LAA53043.1"/>
    </source>
</evidence>
<name>A0A2D4FZY8_MICCO</name>
<evidence type="ECO:0000259" key="1">
    <source>
        <dbReference type="Pfam" id="PF02994"/>
    </source>
</evidence>
<accession>A0A2D4FZY8</accession>
<feature type="domain" description="L1 transposable element RRM" evidence="1">
    <location>
        <begin position="10"/>
        <end position="84"/>
    </location>
</feature>
<dbReference type="Gene3D" id="3.30.70.1820">
    <property type="entry name" value="L1 transposable element, RRM domain"/>
    <property type="match status" value="1"/>
</dbReference>
<dbReference type="InterPro" id="IPR043636">
    <property type="entry name" value="L1_RRM_dom"/>
</dbReference>
<proteinExistence type="predicted"/>
<reference evidence="2" key="1">
    <citation type="submission" date="2017-07" db="EMBL/GenBank/DDBJ databases">
        <authorList>
            <person name="Mikheyev A."/>
            <person name="Grau M."/>
        </authorList>
    </citation>
    <scope>NUCLEOTIDE SEQUENCE</scope>
    <source>
        <tissue evidence="2">Venom_gland</tissue>
    </source>
</reference>